<evidence type="ECO:0000313" key="2">
    <source>
        <dbReference type="Proteomes" id="UP001480595"/>
    </source>
</evidence>
<organism evidence="1 2">
    <name type="scientific">Apiospora phragmitis</name>
    <dbReference type="NCBI Taxonomy" id="2905665"/>
    <lineage>
        <taxon>Eukaryota</taxon>
        <taxon>Fungi</taxon>
        <taxon>Dikarya</taxon>
        <taxon>Ascomycota</taxon>
        <taxon>Pezizomycotina</taxon>
        <taxon>Sordariomycetes</taxon>
        <taxon>Xylariomycetidae</taxon>
        <taxon>Amphisphaeriales</taxon>
        <taxon>Apiosporaceae</taxon>
        <taxon>Apiospora</taxon>
    </lineage>
</organism>
<dbReference type="Proteomes" id="UP001480595">
    <property type="component" value="Unassembled WGS sequence"/>
</dbReference>
<comment type="caution">
    <text evidence="1">The sequence shown here is derived from an EMBL/GenBank/DDBJ whole genome shotgun (WGS) entry which is preliminary data.</text>
</comment>
<evidence type="ECO:0008006" key="3">
    <source>
        <dbReference type="Google" id="ProtNLM"/>
    </source>
</evidence>
<dbReference type="RefSeq" id="XP_066720915.1">
    <property type="nucleotide sequence ID" value="XM_066852774.1"/>
</dbReference>
<accession>A0ABR1WT97</accession>
<name>A0ABR1WT97_9PEZI</name>
<dbReference type="GeneID" id="92085837"/>
<evidence type="ECO:0000313" key="1">
    <source>
        <dbReference type="EMBL" id="KAK8086391.1"/>
    </source>
</evidence>
<dbReference type="InterPro" id="IPR011008">
    <property type="entry name" value="Dimeric_a/b-barrel"/>
</dbReference>
<dbReference type="EMBL" id="JAQQWL010000002">
    <property type="protein sequence ID" value="KAK8086391.1"/>
    <property type="molecule type" value="Genomic_DNA"/>
</dbReference>
<dbReference type="Gene3D" id="3.30.70.100">
    <property type="match status" value="1"/>
</dbReference>
<reference evidence="1 2" key="1">
    <citation type="submission" date="2023-01" db="EMBL/GenBank/DDBJ databases">
        <title>Analysis of 21 Apiospora genomes using comparative genomics revels a genus with tremendous synthesis potential of carbohydrate active enzymes and secondary metabolites.</title>
        <authorList>
            <person name="Sorensen T."/>
        </authorList>
    </citation>
    <scope>NUCLEOTIDE SEQUENCE [LARGE SCALE GENOMIC DNA]</scope>
    <source>
        <strain evidence="1 2">CBS 135458</strain>
    </source>
</reference>
<gene>
    <name evidence="1" type="ORF">PG994_001365</name>
</gene>
<proteinExistence type="predicted"/>
<dbReference type="SUPFAM" id="SSF54909">
    <property type="entry name" value="Dimeric alpha+beta barrel"/>
    <property type="match status" value="1"/>
</dbReference>
<sequence length="106" mass="12244">MKNMFLAINIVTPAEGKQERVQGMLSHLVPEAEKYEPEALMFCASWCATAGVFYVVEMFANEAAQEYHRNQPYTAELRRISREEHNLAKRVEVQVLDRFAGFNRGY</sequence>
<protein>
    <recommendedName>
        <fullName evidence="3">ABM domain-containing protein</fullName>
    </recommendedName>
</protein>
<keyword evidence="2" id="KW-1185">Reference proteome</keyword>